<dbReference type="AlphaFoldDB" id="A0A0P1GP13"/>
<dbReference type="OrthoDB" id="7687351at2"/>
<dbReference type="RefSeq" id="WP_058318301.1">
    <property type="nucleotide sequence ID" value="NZ_CYSF01000006.1"/>
</dbReference>
<evidence type="ECO:0000313" key="1">
    <source>
        <dbReference type="EMBL" id="CUH84225.1"/>
    </source>
</evidence>
<evidence type="ECO:0000313" key="2">
    <source>
        <dbReference type="Proteomes" id="UP000051681"/>
    </source>
</evidence>
<dbReference type="InterPro" id="IPR027417">
    <property type="entry name" value="P-loop_NTPase"/>
</dbReference>
<name>A0A0P1GP13_9RHOB</name>
<protein>
    <recommendedName>
        <fullName evidence="3">Sulfotransferase family protein</fullName>
    </recommendedName>
</protein>
<dbReference type="Gene3D" id="3.40.50.300">
    <property type="entry name" value="P-loop containing nucleotide triphosphate hydrolases"/>
    <property type="match status" value="1"/>
</dbReference>
<reference evidence="1 2" key="1">
    <citation type="submission" date="2015-09" db="EMBL/GenBank/DDBJ databases">
        <authorList>
            <consortium name="Swine Surveillance"/>
        </authorList>
    </citation>
    <scope>NUCLEOTIDE SEQUENCE [LARGE SCALE GENOMIC DNA]</scope>
    <source>
        <strain evidence="1 2">CECT 8383</strain>
    </source>
</reference>
<dbReference type="SUPFAM" id="SSF52540">
    <property type="entry name" value="P-loop containing nucleoside triphosphate hydrolases"/>
    <property type="match status" value="1"/>
</dbReference>
<keyword evidence="2" id="KW-1185">Reference proteome</keyword>
<dbReference type="EMBL" id="CYSF01000006">
    <property type="protein sequence ID" value="CUH84225.1"/>
    <property type="molecule type" value="Genomic_DNA"/>
</dbReference>
<sequence length="209" mass="23488">MLVFVDANIALFAVPKTGSTAYHLALKSKADIALVGKQALKHMPLRKYDQHFAPFLKGAYGLTPERVAVMRHPVEQIRSWYKYRSRDKVRGANAVPEGMSFDDFVAEVISRNPAPCAKVGSQFTFLTNDAGELRTDHLFAYERPVQLIRFLQNRIGKPFETQKKNVSPHRDAPLSSAMEADLRAARADEFALYDRVMEAGGHLETPQID</sequence>
<accession>A0A0P1GP13</accession>
<dbReference type="STRING" id="340021.TM5383_01432"/>
<organism evidence="1 2">
    <name type="scientific">Thalassovita mediterranea</name>
    <dbReference type="NCBI Taxonomy" id="340021"/>
    <lineage>
        <taxon>Bacteria</taxon>
        <taxon>Pseudomonadati</taxon>
        <taxon>Pseudomonadota</taxon>
        <taxon>Alphaproteobacteria</taxon>
        <taxon>Rhodobacterales</taxon>
        <taxon>Roseobacteraceae</taxon>
        <taxon>Thalassovita</taxon>
    </lineage>
</organism>
<proteinExistence type="predicted"/>
<evidence type="ECO:0008006" key="3">
    <source>
        <dbReference type="Google" id="ProtNLM"/>
    </source>
</evidence>
<dbReference type="Proteomes" id="UP000051681">
    <property type="component" value="Unassembled WGS sequence"/>
</dbReference>
<gene>
    <name evidence="1" type="ORF">TM5383_01432</name>
</gene>